<dbReference type="OrthoDB" id="5974698at2"/>
<dbReference type="Proteomes" id="UP000289784">
    <property type="component" value="Unassembled WGS sequence"/>
</dbReference>
<evidence type="ECO:0000313" key="1">
    <source>
        <dbReference type="EMBL" id="RXR08893.1"/>
    </source>
</evidence>
<keyword evidence="2" id="KW-1185">Reference proteome</keyword>
<gene>
    <name evidence="1" type="ORF">EPA99_03115</name>
</gene>
<organism evidence="1 2">
    <name type="scientific">Pseudoxanthomonas composti</name>
    <dbReference type="NCBI Taxonomy" id="2137479"/>
    <lineage>
        <taxon>Bacteria</taxon>
        <taxon>Pseudomonadati</taxon>
        <taxon>Pseudomonadota</taxon>
        <taxon>Gammaproteobacteria</taxon>
        <taxon>Lysobacterales</taxon>
        <taxon>Lysobacteraceae</taxon>
        <taxon>Pseudoxanthomonas</taxon>
    </lineage>
</organism>
<accession>A0A4Q1JZM3</accession>
<proteinExistence type="predicted"/>
<protein>
    <submittedName>
        <fullName evidence="1">Uncharacterized protein</fullName>
    </submittedName>
</protein>
<dbReference type="EMBL" id="SAWZ01000001">
    <property type="protein sequence ID" value="RXR08893.1"/>
    <property type="molecule type" value="Genomic_DNA"/>
</dbReference>
<sequence length="162" mass="17204">MGLSMALSAGAHAADAVPEIKREVGTAQADGAVHTLRQIPEACTRLEGRFTGDAANPYAMQLVRTSPQCQPRAVFMDYAKAQPSQANGWKLNDIIRTPSASCPQLQSVVQVWRKPAGQAVKLDGQGQNRIYLEDAKKQAAAGKLAALPAYAAVMSVQGNACR</sequence>
<dbReference type="AlphaFoldDB" id="A0A4Q1JZM3"/>
<comment type="caution">
    <text evidence="1">The sequence shown here is derived from an EMBL/GenBank/DDBJ whole genome shotgun (WGS) entry which is preliminary data.</text>
</comment>
<evidence type="ECO:0000313" key="2">
    <source>
        <dbReference type="Proteomes" id="UP000289784"/>
    </source>
</evidence>
<reference evidence="1 2" key="1">
    <citation type="submission" date="2019-01" db="EMBL/GenBank/DDBJ databases">
        <title>Pseudoxanthomonas composti sp. nov., isolated from compost.</title>
        <authorList>
            <person name="Yang G."/>
        </authorList>
    </citation>
    <scope>NUCLEOTIDE SEQUENCE [LARGE SCALE GENOMIC DNA]</scope>
    <source>
        <strain evidence="1 2">GSS15</strain>
    </source>
</reference>
<name>A0A4Q1JZM3_9GAMM</name>